<evidence type="ECO:0000313" key="1">
    <source>
        <dbReference type="EMBL" id="KAF9409805.1"/>
    </source>
</evidence>
<dbReference type="EMBL" id="JACKWZ010000297">
    <property type="protein sequence ID" value="KAF9409805.1"/>
    <property type="molecule type" value="Genomic_DNA"/>
</dbReference>
<dbReference type="Proteomes" id="UP000648187">
    <property type="component" value="Unassembled WGS sequence"/>
</dbReference>
<organism evidence="1 2">
    <name type="scientific">Spodoptera exigua</name>
    <name type="common">Beet armyworm</name>
    <name type="synonym">Noctua fulgens</name>
    <dbReference type="NCBI Taxonomy" id="7107"/>
    <lineage>
        <taxon>Eukaryota</taxon>
        <taxon>Metazoa</taxon>
        <taxon>Ecdysozoa</taxon>
        <taxon>Arthropoda</taxon>
        <taxon>Hexapoda</taxon>
        <taxon>Insecta</taxon>
        <taxon>Pterygota</taxon>
        <taxon>Neoptera</taxon>
        <taxon>Endopterygota</taxon>
        <taxon>Lepidoptera</taxon>
        <taxon>Glossata</taxon>
        <taxon>Ditrysia</taxon>
        <taxon>Noctuoidea</taxon>
        <taxon>Noctuidae</taxon>
        <taxon>Amphipyrinae</taxon>
        <taxon>Spodoptera</taxon>
    </lineage>
</organism>
<keyword evidence="2" id="KW-1185">Reference proteome</keyword>
<gene>
    <name evidence="1" type="ORF">HW555_010928</name>
</gene>
<dbReference type="SUPFAM" id="SSF56672">
    <property type="entry name" value="DNA/RNA polymerases"/>
    <property type="match status" value="1"/>
</dbReference>
<evidence type="ECO:0000313" key="2">
    <source>
        <dbReference type="Proteomes" id="UP000648187"/>
    </source>
</evidence>
<dbReference type="InterPro" id="IPR043502">
    <property type="entry name" value="DNA/RNA_pol_sf"/>
</dbReference>
<comment type="caution">
    <text evidence="1">The sequence shown here is derived from an EMBL/GenBank/DDBJ whole genome shotgun (WGS) entry which is preliminary data.</text>
</comment>
<dbReference type="AlphaFoldDB" id="A0A835G7X7"/>
<proteinExistence type="predicted"/>
<reference evidence="1" key="1">
    <citation type="submission" date="2020-08" db="EMBL/GenBank/DDBJ databases">
        <title>Spodoptera exigua strain:BAW_Kor-Di-RS1 Genome sequencing and assembly.</title>
        <authorList>
            <person name="Kim J."/>
            <person name="Nam H.Y."/>
            <person name="Kwon M."/>
            <person name="Choi J.H."/>
            <person name="Cho S.R."/>
            <person name="Kim G.-H."/>
        </authorList>
    </citation>
    <scope>NUCLEOTIDE SEQUENCE</scope>
    <source>
        <strain evidence="1">BAW_Kor-Di-RS1</strain>
        <tissue evidence="1">Whole-body</tissue>
    </source>
</reference>
<accession>A0A835G7X7</accession>
<name>A0A835G7X7_SPOEX</name>
<protein>
    <submittedName>
        <fullName evidence="1">Uncharacterized protein</fullName>
    </submittedName>
</protein>
<sequence>MRLTATQWWSRAPVAAPLQPGHATHKTRLRRCAPTVEEVRAQGGAALDHTLGGPRTGAPATAFIIDAVEEVRAQGGAALDHTFGGPRTGAPATAFIIDAVEEVRAQGGAALDHTLGGPRTGAPATAVIIRRGRGGARPGGRRSRLHARWPRTGAPATAFIIDAVEEVRAQGGAALGHTLDPGKTAAIANIPTPRNGWFRRVIPGYAEVAKPLTALVKKNIFIHLY</sequence>
<dbReference type="GO" id="GO:0071897">
    <property type="term" value="P:DNA biosynthetic process"/>
    <property type="evidence" value="ECO:0007669"/>
    <property type="project" value="UniProtKB-ARBA"/>
</dbReference>